<reference evidence="1 2" key="1">
    <citation type="submission" date="2022-05" db="EMBL/GenBank/DDBJ databases">
        <authorList>
            <person name="Jo J.-H."/>
            <person name="Im W.-T."/>
        </authorList>
    </citation>
    <scope>NUCLEOTIDE SEQUENCE [LARGE SCALE GENOMIC DNA]</scope>
    <source>
        <strain evidence="1 2">NSE70-1</strain>
    </source>
</reference>
<organism evidence="1 2">
    <name type="scientific">Sphingomonas caseinilyticus</name>
    <dbReference type="NCBI Taxonomy" id="2908205"/>
    <lineage>
        <taxon>Bacteria</taxon>
        <taxon>Pseudomonadati</taxon>
        <taxon>Pseudomonadota</taxon>
        <taxon>Alphaproteobacteria</taxon>
        <taxon>Sphingomonadales</taxon>
        <taxon>Sphingomonadaceae</taxon>
        <taxon>Sphingomonas</taxon>
    </lineage>
</organism>
<evidence type="ECO:0000313" key="2">
    <source>
        <dbReference type="Proteomes" id="UP001203410"/>
    </source>
</evidence>
<gene>
    <name evidence="1" type="ORF">LZ496_10305</name>
</gene>
<accession>A0ABT0RVV1</accession>
<protein>
    <submittedName>
        <fullName evidence="1">Uncharacterized protein</fullName>
    </submittedName>
</protein>
<keyword evidence="2" id="KW-1185">Reference proteome</keyword>
<comment type="caution">
    <text evidence="1">The sequence shown here is derived from an EMBL/GenBank/DDBJ whole genome shotgun (WGS) entry which is preliminary data.</text>
</comment>
<evidence type="ECO:0000313" key="1">
    <source>
        <dbReference type="EMBL" id="MCL6699169.1"/>
    </source>
</evidence>
<proteinExistence type="predicted"/>
<dbReference type="Proteomes" id="UP001203410">
    <property type="component" value="Unassembled WGS sequence"/>
</dbReference>
<sequence>MNTEEYSAEYFRRREAEERKLAEKTQSDEIKAIHSALAENYQAAAEEVERAEQ</sequence>
<name>A0ABT0RVV1_9SPHN</name>
<dbReference type="EMBL" id="JAMGBA010000002">
    <property type="protein sequence ID" value="MCL6699169.1"/>
    <property type="molecule type" value="Genomic_DNA"/>
</dbReference>
<dbReference type="RefSeq" id="WP_249904572.1">
    <property type="nucleotide sequence ID" value="NZ_JAMGBA010000002.1"/>
</dbReference>